<keyword evidence="6" id="KW-0255">Endonuclease</keyword>
<evidence type="ECO:0000259" key="5">
    <source>
        <dbReference type="Pfam" id="PF01420"/>
    </source>
</evidence>
<keyword evidence="6" id="KW-0540">Nuclease</keyword>
<dbReference type="SUPFAM" id="SSF116734">
    <property type="entry name" value="DNA methylase specificity domain"/>
    <property type="match status" value="2"/>
</dbReference>
<sequence>MTCLVSDIFDVRYGHSLELNALEPASASEGVAFVSRQMGNNGISAFVAPVPDLEPAPAGDITCALGGNGVLTTYVQEAEFYCGRDVAVLRPKTPLTKQEIIFYCMCIKANRYRFNYGRQANKTLSKLLVPSADEIPGWVNKASLDKFAGMREALDPATAPKLTDRKWAEFTYSALFDIERGKGPRKSTLTESGSTPFITSTDRNNGLTGYTPQGPQHAGNVITVNRNGSVAEAFYQPSPFATTEDVHVFVPKFDLNKYTAMFLTPLIRMEKYRFSYGRKWGLARMRASLIRLPITAKGDPDWAFMEAYIKSLPYSKSI</sequence>
<name>A0A7T2LLN4_9SPHN</name>
<dbReference type="Gene3D" id="3.90.220.20">
    <property type="entry name" value="DNA methylase specificity domains"/>
    <property type="match status" value="2"/>
</dbReference>
<dbReference type="InterPro" id="IPR044946">
    <property type="entry name" value="Restrct_endonuc_typeI_TRD_sf"/>
</dbReference>
<dbReference type="GO" id="GO:0004519">
    <property type="term" value="F:endonuclease activity"/>
    <property type="evidence" value="ECO:0007669"/>
    <property type="project" value="UniProtKB-KW"/>
</dbReference>
<evidence type="ECO:0000256" key="1">
    <source>
        <dbReference type="ARBA" id="ARBA00010923"/>
    </source>
</evidence>
<dbReference type="Pfam" id="PF01420">
    <property type="entry name" value="Methylase_S"/>
    <property type="match status" value="1"/>
</dbReference>
<dbReference type="Proteomes" id="UP000594873">
    <property type="component" value="Chromosome"/>
</dbReference>
<evidence type="ECO:0000256" key="2">
    <source>
        <dbReference type="ARBA" id="ARBA00022747"/>
    </source>
</evidence>
<evidence type="ECO:0000313" key="6">
    <source>
        <dbReference type="EMBL" id="QPQ54217.1"/>
    </source>
</evidence>
<dbReference type="AlphaFoldDB" id="A0A7T2LLN4"/>
<dbReference type="KEGG" id="sflv:IC614_07535"/>
<proteinExistence type="inferred from homology"/>
<organism evidence="6 7">
    <name type="scientific">Allosphingosinicella flava</name>
    <dbReference type="NCBI Taxonomy" id="2771430"/>
    <lineage>
        <taxon>Bacteria</taxon>
        <taxon>Pseudomonadati</taxon>
        <taxon>Pseudomonadota</taxon>
        <taxon>Alphaproteobacteria</taxon>
        <taxon>Sphingomonadales</taxon>
        <taxon>Sphingomonadaceae</taxon>
        <taxon>Allosphingosinicella</taxon>
    </lineage>
</organism>
<evidence type="ECO:0000256" key="4">
    <source>
        <dbReference type="SAM" id="MobiDB-lite"/>
    </source>
</evidence>
<feature type="compositionally biased region" description="Polar residues" evidence="4">
    <location>
        <begin position="187"/>
        <end position="205"/>
    </location>
</feature>
<dbReference type="GO" id="GO:0003677">
    <property type="term" value="F:DNA binding"/>
    <property type="evidence" value="ECO:0007669"/>
    <property type="project" value="UniProtKB-KW"/>
</dbReference>
<dbReference type="InterPro" id="IPR000055">
    <property type="entry name" value="Restrct_endonuc_typeI_TRD"/>
</dbReference>
<keyword evidence="6" id="KW-0378">Hydrolase</keyword>
<evidence type="ECO:0000313" key="7">
    <source>
        <dbReference type="Proteomes" id="UP000594873"/>
    </source>
</evidence>
<dbReference type="GO" id="GO:0009307">
    <property type="term" value="P:DNA restriction-modification system"/>
    <property type="evidence" value="ECO:0007669"/>
    <property type="project" value="UniProtKB-KW"/>
</dbReference>
<feature type="region of interest" description="Disordered" evidence="4">
    <location>
        <begin position="184"/>
        <end position="205"/>
    </location>
</feature>
<feature type="domain" description="Type I restriction modification DNA specificity" evidence="5">
    <location>
        <begin position="166"/>
        <end position="310"/>
    </location>
</feature>
<comment type="similarity">
    <text evidence="1">Belongs to the type-I restriction system S methylase family.</text>
</comment>
<accession>A0A7T2LLN4</accession>
<evidence type="ECO:0000256" key="3">
    <source>
        <dbReference type="ARBA" id="ARBA00023125"/>
    </source>
</evidence>
<keyword evidence="3" id="KW-0238">DNA-binding</keyword>
<keyword evidence="2" id="KW-0680">Restriction system</keyword>
<dbReference type="EMBL" id="CP065592">
    <property type="protein sequence ID" value="QPQ54217.1"/>
    <property type="molecule type" value="Genomic_DNA"/>
</dbReference>
<dbReference type="RefSeq" id="WP_200970744.1">
    <property type="nucleotide sequence ID" value="NZ_CP065592.1"/>
</dbReference>
<protein>
    <submittedName>
        <fullName evidence="6">Restriction endonuclease subunit S</fullName>
    </submittedName>
</protein>
<reference evidence="6 7" key="1">
    <citation type="submission" date="2020-11" db="EMBL/GenBank/DDBJ databases">
        <title>Genome seq and assembly of Sphingosinicella sp.</title>
        <authorList>
            <person name="Chhetri G."/>
        </authorList>
    </citation>
    <scope>NUCLEOTIDE SEQUENCE [LARGE SCALE GENOMIC DNA]</scope>
    <source>
        <strain evidence="6 7">UDD2</strain>
    </source>
</reference>
<gene>
    <name evidence="6" type="ORF">IC614_07535</name>
</gene>
<keyword evidence="7" id="KW-1185">Reference proteome</keyword>